<dbReference type="RefSeq" id="WP_011025894.1">
    <property type="nucleotide sequence ID" value="NZ_ABXP02000082.1"/>
</dbReference>
<organism evidence="1 2">
    <name type="scientific">Caldanaerobacter subterraneus subsp. pacificus DSM 12653</name>
    <dbReference type="NCBI Taxonomy" id="391606"/>
    <lineage>
        <taxon>Bacteria</taxon>
        <taxon>Bacillati</taxon>
        <taxon>Bacillota</taxon>
        <taxon>Clostridia</taxon>
        <taxon>Thermoanaerobacterales</taxon>
        <taxon>Thermoanaerobacteraceae</taxon>
        <taxon>Caldanaerobacter</taxon>
    </lineage>
</organism>
<reference evidence="1 2" key="1">
    <citation type="submission" date="2008-07" db="EMBL/GenBank/DDBJ databases">
        <authorList>
            <person name="Gonzalez J."/>
            <person name="Sokolova T."/>
            <person name="Ferriera S."/>
            <person name="Johnson J."/>
            <person name="Kravitz S."/>
            <person name="Beeson K."/>
            <person name="Sutton G."/>
            <person name="Rogers Y.-H."/>
            <person name="Friedman R."/>
            <person name="Frazier M."/>
            <person name="Venter J.C."/>
        </authorList>
    </citation>
    <scope>NUCLEOTIDE SEQUENCE [LARGE SCALE GENOMIC DNA]</scope>
    <source>
        <strain evidence="1 2">DSM 12653</strain>
    </source>
</reference>
<dbReference type="EMBL" id="ABXP02000082">
    <property type="protein sequence ID" value="KKC29436.1"/>
    <property type="molecule type" value="Genomic_DNA"/>
</dbReference>
<comment type="caution">
    <text evidence="1">The sequence shown here is derived from an EMBL/GenBank/DDBJ whole genome shotgun (WGS) entry which is preliminary data.</text>
</comment>
<accession>A0A0F5PLZ6</accession>
<name>A0A0F5PLZ6_9THEO</name>
<proteinExistence type="predicted"/>
<evidence type="ECO:0000313" key="2">
    <source>
        <dbReference type="Proteomes" id="UP000010146"/>
    </source>
</evidence>
<reference evidence="2" key="3">
    <citation type="submission" date="2015-02" db="EMBL/GenBank/DDBJ databases">
        <title>Genome analysis of three genomes within the thermophilic hydrogenogenic bacterial species Caldanaerobacter subterraneus.</title>
        <authorList>
            <person name="Sant'Anna F.H."/>
            <person name="Lebedinsky A."/>
            <person name="Sokolova T."/>
            <person name="Robb F.T."/>
            <person name="Gonzalez J.M."/>
        </authorList>
    </citation>
    <scope>NUCLEOTIDE SEQUENCE [LARGE SCALE GENOMIC DNA]</scope>
    <source>
        <strain evidence="2">DSM 12653</strain>
    </source>
</reference>
<dbReference type="Pfam" id="PF04463">
    <property type="entry name" value="2-thiour_desulf"/>
    <property type="match status" value="1"/>
</dbReference>
<reference evidence="1 2" key="2">
    <citation type="journal article" date="2015" name="BMC Genomics">
        <title>Analysis of three genomes within the thermophilic bacterial species Caldanaerobacter subterraneus with a focus on carbon monoxide dehydrogenase evolution and hydrolase diversity.</title>
        <authorList>
            <person name="Sant'Anna F.H."/>
            <person name="Lebedinsky A.V."/>
            <person name="Sokolova T.G."/>
            <person name="Robb F.T."/>
            <person name="Gonzalez J.M."/>
        </authorList>
    </citation>
    <scope>NUCLEOTIDE SEQUENCE [LARGE SCALE GENOMIC DNA]</scope>
    <source>
        <strain evidence="1 2">DSM 12653</strain>
    </source>
</reference>
<evidence type="ECO:0000313" key="1">
    <source>
        <dbReference type="EMBL" id="KKC29436.1"/>
    </source>
</evidence>
<dbReference type="PANTHER" id="PTHR30087:SF1">
    <property type="entry name" value="HYPOTHETICAL CYTOSOLIC PROTEIN"/>
    <property type="match status" value="1"/>
</dbReference>
<gene>
    <name evidence="1" type="ORF">CDSM653_01562</name>
</gene>
<dbReference type="AlphaFoldDB" id="A0A0F5PLZ6"/>
<dbReference type="Proteomes" id="UP000010146">
    <property type="component" value="Unassembled WGS sequence"/>
</dbReference>
<dbReference type="PANTHER" id="PTHR30087">
    <property type="entry name" value="INNER MEMBRANE PROTEIN"/>
    <property type="match status" value="1"/>
</dbReference>
<sequence>MYLVSACLAGINCKYDGGNNEREEIKNLVREGKAILVCPEQLGGLPTPRLPSEIRGDRVFNVKGEEVTENFYRGAYETLKIAELYGIKEAIFKAKSPSCGCGQIYDGTFSGRLIEGDGITTRILKQNGIRVMTEVEFCEKTKKSE</sequence>
<protein>
    <submittedName>
        <fullName evidence="1">Uncharacterized protein</fullName>
    </submittedName>
</protein>
<dbReference type="InterPro" id="IPR007553">
    <property type="entry name" value="2-thiour_desulf"/>
</dbReference>